<dbReference type="Gene3D" id="3.90.550.10">
    <property type="entry name" value="Spore Coat Polysaccharide Biosynthesis Protein SpsA, Chain A"/>
    <property type="match status" value="1"/>
</dbReference>
<keyword evidence="6" id="KW-0735">Signal-anchor</keyword>
<dbReference type="FunFam" id="3.90.550.10:FF:000022">
    <property type="entry name" value="Histo-blood group ABO system transferase"/>
    <property type="match status" value="1"/>
</dbReference>
<evidence type="ECO:0000256" key="12">
    <source>
        <dbReference type="SAM" id="MobiDB-lite"/>
    </source>
</evidence>
<feature type="binding site" evidence="10">
    <location>
        <position position="339"/>
    </location>
    <ligand>
        <name>an alpha-L-fucosyl-(1-&gt;2)-beta-D-galactosyl derivative</name>
        <dbReference type="ChEBI" id="CHEBI:140327"/>
    </ligand>
</feature>
<dbReference type="KEGG" id="ocu:100352380"/>
<keyword evidence="5 13" id="KW-0812">Transmembrane</keyword>
<evidence type="ECO:0000256" key="10">
    <source>
        <dbReference type="PIRSR" id="PIRSR605076-2"/>
    </source>
</evidence>
<feature type="region of interest" description="Disordered" evidence="12">
    <location>
        <begin position="392"/>
        <end position="413"/>
    </location>
</feature>
<dbReference type="GO" id="GO:0005975">
    <property type="term" value="P:carbohydrate metabolic process"/>
    <property type="evidence" value="ECO:0007669"/>
    <property type="project" value="InterPro"/>
</dbReference>
<dbReference type="eggNOG" id="ENOG502QQAJ">
    <property type="taxonomic scope" value="Eukaryota"/>
</dbReference>
<proteinExistence type="inferred from homology"/>
<evidence type="ECO:0000256" key="1">
    <source>
        <dbReference type="ARBA" id="ARBA00004606"/>
    </source>
</evidence>
<dbReference type="Ensembl" id="ENSOCUT00000022582.2">
    <property type="protein sequence ID" value="ENSOCUP00000017123.2"/>
    <property type="gene ID" value="ENSOCUG00000021195.2"/>
</dbReference>
<dbReference type="GO" id="GO:0016020">
    <property type="term" value="C:membrane"/>
    <property type="evidence" value="ECO:0007669"/>
    <property type="project" value="UniProtKB-SubCell"/>
</dbReference>
<feature type="active site" description="Nucleophile" evidence="9">
    <location>
        <position position="339"/>
    </location>
</feature>
<dbReference type="GO" id="GO:0005794">
    <property type="term" value="C:Golgi apparatus"/>
    <property type="evidence" value="ECO:0007669"/>
    <property type="project" value="TreeGrafter"/>
</dbReference>
<keyword evidence="11" id="KW-0464">Manganese</keyword>
<keyword evidence="3" id="KW-0328">Glycosyltransferase</keyword>
<dbReference type="HOGENOM" id="CLU_062445_0_1_1"/>
<feature type="binding site" evidence="10">
    <location>
        <position position="162"/>
    </location>
    <ligand>
        <name>UDP-N-acetyl-alpha-D-galactosamine</name>
        <dbReference type="ChEBI" id="CHEBI:67138"/>
    </ligand>
</feature>
<evidence type="ECO:0000256" key="5">
    <source>
        <dbReference type="ARBA" id="ARBA00022692"/>
    </source>
</evidence>
<dbReference type="Proteomes" id="UP000001811">
    <property type="component" value="Unplaced"/>
</dbReference>
<feature type="binding site" evidence="11">
    <location>
        <position position="249"/>
    </location>
    <ligand>
        <name>Mn(2+)</name>
        <dbReference type="ChEBI" id="CHEBI:29035"/>
    </ligand>
</feature>
<dbReference type="InParanoid" id="G1TJJ5"/>
<dbReference type="GO" id="GO:0031982">
    <property type="term" value="C:vesicle"/>
    <property type="evidence" value="ECO:0007669"/>
    <property type="project" value="TreeGrafter"/>
</dbReference>
<evidence type="ECO:0000256" key="11">
    <source>
        <dbReference type="PIRSR" id="PIRSR605076-3"/>
    </source>
</evidence>
<dbReference type="GO" id="GO:0004380">
    <property type="term" value="F:glycoprotein-fucosylgalactoside alpha-N-acetylgalactosaminyltransferase activity"/>
    <property type="evidence" value="ECO:0007669"/>
    <property type="project" value="TreeGrafter"/>
</dbReference>
<reference evidence="14" key="3">
    <citation type="submission" date="2025-09" db="UniProtKB">
        <authorList>
            <consortium name="Ensembl"/>
        </authorList>
    </citation>
    <scope>IDENTIFICATION</scope>
    <source>
        <strain evidence="14">Thorbecke</strain>
    </source>
</reference>
<feature type="binding site" evidence="10">
    <location>
        <position position="362"/>
    </location>
    <ligand>
        <name>an alpha-L-fucosyl-(1-&gt;2)-beta-D-galactosyl derivative</name>
        <dbReference type="ChEBI" id="CHEBI:140327"/>
    </ligand>
</feature>
<sequence>MSRLCGQAQMSLGLRSGFPLPGRGCPPSQEETPRTMAQLPQTHLEKSKSHSFRYVICLLLLALVLTSLGCTFLAPRSQNLEDTLARASLAAKEMNHLEVVNVSRLVYPQPSLLLFSKEDVLVQTPWLAPIVWEETFNIEILNEHFWLQNVTVGLASFAVKKYVVFLKPFLETAEAHFMVGHRVKYYIFTDQPDRVPPIRLRAGRQMAILEVPTPAGRREVSGPRMEILSHFSSLHFFKEVDYLVCAHVDVTFQEHVGVEILSALFGTIHPVFFGRHRDTFAYERWPQSQAHVPLGEGDFYYTEALFGGSVPEVHKLATACHEAMARDKARHVEAVWREESYLNKYLLYHKPTKVLSPEYMWDKRLMDLPAIFQNVRFQDKWVLQRITKQPRTRDGSVQGSGEKSSGQGTVTTSKVKGISTLNVTKLSPV</sequence>
<dbReference type="STRING" id="9986.ENSOCUP00000017123"/>
<name>G1TJJ5_RABIT</name>
<evidence type="ECO:0000256" key="3">
    <source>
        <dbReference type="ARBA" id="ARBA00022676"/>
    </source>
</evidence>
<reference evidence="14" key="2">
    <citation type="submission" date="2025-08" db="UniProtKB">
        <authorList>
            <consortium name="Ensembl"/>
        </authorList>
    </citation>
    <scope>IDENTIFICATION</scope>
    <source>
        <strain evidence="14">Thorbecke</strain>
    </source>
</reference>
<feature type="binding site" evidence="10">
    <location>
        <position position="269"/>
    </location>
    <ligand>
        <name>an alpha-L-fucosyl-(1-&gt;2)-beta-D-galactosyl derivative</name>
        <dbReference type="ChEBI" id="CHEBI:140327"/>
    </ligand>
</feature>
<keyword evidence="11" id="KW-0479">Metal-binding</keyword>
<dbReference type="PaxDb" id="9986-ENSOCUP00000017123"/>
<dbReference type="InterPro" id="IPR029044">
    <property type="entry name" value="Nucleotide-diphossugar_trans"/>
</dbReference>
<dbReference type="OrthoDB" id="10013941at2759"/>
<reference evidence="14 15" key="1">
    <citation type="journal article" date="2011" name="Nature">
        <title>A high-resolution map of human evolutionary constraint using 29 mammals.</title>
        <authorList>
            <person name="Lindblad-Toh K."/>
            <person name="Garber M."/>
            <person name="Zuk O."/>
            <person name="Lin M.F."/>
            <person name="Parker B.J."/>
            <person name="Washietl S."/>
            <person name="Kheradpour P."/>
            <person name="Ernst J."/>
            <person name="Jordan G."/>
            <person name="Mauceli E."/>
            <person name="Ward L.D."/>
            <person name="Lowe C.B."/>
            <person name="Holloway A.K."/>
            <person name="Clamp M."/>
            <person name="Gnerre S."/>
            <person name="Alfoldi J."/>
            <person name="Beal K."/>
            <person name="Chang J."/>
            <person name="Clawson H."/>
            <person name="Cuff J."/>
            <person name="Di Palma F."/>
            <person name="Fitzgerald S."/>
            <person name="Flicek P."/>
            <person name="Guttman M."/>
            <person name="Hubisz M.J."/>
            <person name="Jaffe D.B."/>
            <person name="Jungreis I."/>
            <person name="Kent W.J."/>
            <person name="Kostka D."/>
            <person name="Lara M."/>
            <person name="Martins A.L."/>
            <person name="Massingham T."/>
            <person name="Moltke I."/>
            <person name="Raney B.J."/>
            <person name="Rasmussen M.D."/>
            <person name="Robinson J."/>
            <person name="Stark A."/>
            <person name="Vilella A.J."/>
            <person name="Wen J."/>
            <person name="Xie X."/>
            <person name="Zody M.C."/>
            <person name="Baldwin J."/>
            <person name="Bloom T."/>
            <person name="Chin C.W."/>
            <person name="Heiman D."/>
            <person name="Nicol R."/>
            <person name="Nusbaum C."/>
            <person name="Young S."/>
            <person name="Wilkinson J."/>
            <person name="Worley K.C."/>
            <person name="Kovar C.L."/>
            <person name="Muzny D.M."/>
            <person name="Gibbs R.A."/>
            <person name="Cree A."/>
            <person name="Dihn H.H."/>
            <person name="Fowler G."/>
            <person name="Jhangiani S."/>
            <person name="Joshi V."/>
            <person name="Lee S."/>
            <person name="Lewis L.R."/>
            <person name="Nazareth L.V."/>
            <person name="Okwuonu G."/>
            <person name="Santibanez J."/>
            <person name="Warren W.C."/>
            <person name="Mardis E.R."/>
            <person name="Weinstock G.M."/>
            <person name="Wilson R.K."/>
            <person name="Delehaunty K."/>
            <person name="Dooling D."/>
            <person name="Fronik C."/>
            <person name="Fulton L."/>
            <person name="Fulton B."/>
            <person name="Graves T."/>
            <person name="Minx P."/>
            <person name="Sodergren E."/>
            <person name="Birney E."/>
            <person name="Margulies E.H."/>
            <person name="Herrero J."/>
            <person name="Green E.D."/>
            <person name="Haussler D."/>
            <person name="Siepel A."/>
            <person name="Goldman N."/>
            <person name="Pollard K.S."/>
            <person name="Pedersen J.S."/>
            <person name="Lander E.S."/>
            <person name="Kellis M."/>
        </authorList>
    </citation>
    <scope>NUCLEOTIDE SEQUENCE [LARGE SCALE GENOMIC DNA]</scope>
    <source>
        <strain evidence="15">Thorbecke</strain>
    </source>
</reference>
<evidence type="ECO:0000313" key="14">
    <source>
        <dbReference type="Ensembl" id="ENSOCUP00000017123.2"/>
    </source>
</evidence>
<keyword evidence="7 13" id="KW-1133">Transmembrane helix</keyword>
<keyword evidence="4" id="KW-0808">Transferase</keyword>
<dbReference type="PANTHER" id="PTHR10462:SF29">
    <property type="entry name" value="HISTO-BLOOD GROUP ABO SYSTEM TRANSFERASE"/>
    <property type="match status" value="1"/>
</dbReference>
<evidence type="ECO:0000313" key="15">
    <source>
        <dbReference type="Proteomes" id="UP000001811"/>
    </source>
</evidence>
<evidence type="ECO:0000256" key="6">
    <source>
        <dbReference type="ARBA" id="ARBA00022968"/>
    </source>
</evidence>
<evidence type="ECO:0000256" key="4">
    <source>
        <dbReference type="ARBA" id="ARBA00022679"/>
    </source>
</evidence>
<dbReference type="SUPFAM" id="SSF53448">
    <property type="entry name" value="Nucleotide-diphospho-sugar transferases"/>
    <property type="match status" value="1"/>
</dbReference>
<dbReference type="AlphaFoldDB" id="G1TJJ5"/>
<evidence type="ECO:0000256" key="13">
    <source>
        <dbReference type="SAM" id="Phobius"/>
    </source>
</evidence>
<dbReference type="InterPro" id="IPR005076">
    <property type="entry name" value="Glyco_trans_6"/>
</dbReference>
<protein>
    <submittedName>
        <fullName evidence="14">Uncharacterized protein</fullName>
    </submittedName>
</protein>
<dbReference type="Pfam" id="PF03414">
    <property type="entry name" value="Glyco_transf_6"/>
    <property type="match status" value="1"/>
</dbReference>
<evidence type="ECO:0000256" key="2">
    <source>
        <dbReference type="ARBA" id="ARBA00010413"/>
    </source>
</evidence>
<feature type="binding site" evidence="10">
    <location>
        <begin position="157"/>
        <end position="159"/>
    </location>
    <ligand>
        <name>UDP-N-acetyl-alpha-D-galactosamine</name>
        <dbReference type="ChEBI" id="CHEBI:67138"/>
    </ligand>
</feature>
<comment type="cofactor">
    <cofactor evidence="11">
        <name>Mn(2+)</name>
        <dbReference type="ChEBI" id="CHEBI:29035"/>
    </cofactor>
    <text evidence="11">Binds 1 Mn(2+) ion per subunit.</text>
</comment>
<dbReference type="GO" id="GO:0046872">
    <property type="term" value="F:metal ion binding"/>
    <property type="evidence" value="ECO:0007669"/>
    <property type="project" value="UniProtKB-KW"/>
</dbReference>
<dbReference type="Bgee" id="ENSOCUG00000021195">
    <property type="expression patterns" value="Expressed in testis"/>
</dbReference>
<feature type="compositionally biased region" description="Polar residues" evidence="12">
    <location>
        <begin position="395"/>
        <end position="413"/>
    </location>
</feature>
<accession>G1TJJ5</accession>
<dbReference type="SMR" id="G1TJJ5"/>
<evidence type="ECO:0000256" key="8">
    <source>
        <dbReference type="ARBA" id="ARBA00023136"/>
    </source>
</evidence>
<comment type="subcellular location">
    <subcellularLocation>
        <location evidence="1">Membrane</location>
        <topology evidence="1">Single-pass type II membrane protein</topology>
    </subcellularLocation>
</comment>
<feature type="region of interest" description="Disordered" evidence="12">
    <location>
        <begin position="15"/>
        <end position="36"/>
    </location>
</feature>
<comment type="similarity">
    <text evidence="2">Belongs to the glycosyltransferase 6 family.</text>
</comment>
<evidence type="ECO:0000256" key="7">
    <source>
        <dbReference type="ARBA" id="ARBA00022989"/>
    </source>
</evidence>
<feature type="transmembrane region" description="Helical" evidence="13">
    <location>
        <begin position="54"/>
        <end position="74"/>
    </location>
</feature>
<dbReference type="GeneTree" id="ENSGT00950000182858"/>
<dbReference type="PANTHER" id="PTHR10462">
    <property type="entry name" value="GLYCOSYLTRANSFERASE-RELATED"/>
    <property type="match status" value="1"/>
</dbReference>
<evidence type="ECO:0000256" key="9">
    <source>
        <dbReference type="PIRSR" id="PIRSR605076-1"/>
    </source>
</evidence>
<keyword evidence="15" id="KW-1185">Reference proteome</keyword>
<organism evidence="14 15">
    <name type="scientific">Oryctolagus cuniculus</name>
    <name type="common">Rabbit</name>
    <dbReference type="NCBI Taxonomy" id="9986"/>
    <lineage>
        <taxon>Eukaryota</taxon>
        <taxon>Metazoa</taxon>
        <taxon>Chordata</taxon>
        <taxon>Craniata</taxon>
        <taxon>Vertebrata</taxon>
        <taxon>Euteleostomi</taxon>
        <taxon>Mammalia</taxon>
        <taxon>Eutheria</taxon>
        <taxon>Euarchontoglires</taxon>
        <taxon>Glires</taxon>
        <taxon>Lagomorpha</taxon>
        <taxon>Leporidae</taxon>
        <taxon>Oryctolagus</taxon>
    </lineage>
</organism>
<keyword evidence="8 13" id="KW-0472">Membrane</keyword>